<evidence type="ECO:0008006" key="3">
    <source>
        <dbReference type="Google" id="ProtNLM"/>
    </source>
</evidence>
<accession>A0A2C8F9W9</accession>
<organism evidence="1 2">
    <name type="scientific">Pseudodesulfovibrio profundus</name>
    <dbReference type="NCBI Taxonomy" id="57320"/>
    <lineage>
        <taxon>Bacteria</taxon>
        <taxon>Pseudomonadati</taxon>
        <taxon>Thermodesulfobacteriota</taxon>
        <taxon>Desulfovibrionia</taxon>
        <taxon>Desulfovibrionales</taxon>
        <taxon>Desulfovibrionaceae</taxon>
    </lineage>
</organism>
<dbReference type="Proteomes" id="UP000219215">
    <property type="component" value="Chromosome DPRO"/>
</dbReference>
<proteinExistence type="predicted"/>
<dbReference type="EMBL" id="LT907975">
    <property type="protein sequence ID" value="SOB59298.1"/>
    <property type="molecule type" value="Genomic_DNA"/>
</dbReference>
<dbReference type="Gene3D" id="3.40.50.2000">
    <property type="entry name" value="Glycogen Phosphorylase B"/>
    <property type="match status" value="1"/>
</dbReference>
<gene>
    <name evidence="1" type="ORF">DPRO_2391</name>
</gene>
<dbReference type="KEGG" id="pprf:DPRO_2391"/>
<evidence type="ECO:0000313" key="1">
    <source>
        <dbReference type="EMBL" id="SOB59298.1"/>
    </source>
</evidence>
<evidence type="ECO:0000313" key="2">
    <source>
        <dbReference type="Proteomes" id="UP000219215"/>
    </source>
</evidence>
<name>A0A2C8F9W9_9BACT</name>
<keyword evidence="2" id="KW-1185">Reference proteome</keyword>
<dbReference type="SUPFAM" id="SSF53756">
    <property type="entry name" value="UDP-Glycosyltransferase/glycogen phosphorylase"/>
    <property type="match status" value="1"/>
</dbReference>
<sequence length="344" mass="37821">MQKGGECGFTCLVMITYIFLPPVKKPTGGVTVLRQIADILHQGGHEARLVVRDNSGWRPEGLADTAPVIQWADMRLTGDDLWLVPEGWVNALMPGLEARATCLSYVQNWAYLFSSLPDGADWHTLPVEFLAVSDPVSFFVKQSTCKDAPVLRPGIDRSIFHAPEQKPDNVISIAYMPRKNKAMVAQIKSIFEHSCGGFDAKGVRWVPIEGMDTYEVAETLRASHIFLASGYPEGCPLPPLEAMACGCLPVGFSGFGGWDYMRQGQMMPRFTPWWPLRDVPWTGNGFWCADGDALDAALCLTEAVELINSGGPALDSLLKAGQETAIAYDTEEQRKAVLELWNAL</sequence>
<reference evidence="2" key="1">
    <citation type="submission" date="2017-09" db="EMBL/GenBank/DDBJ databases">
        <authorList>
            <person name="Regsiter A."/>
            <person name="William W."/>
        </authorList>
    </citation>
    <scope>NUCLEOTIDE SEQUENCE [LARGE SCALE GENOMIC DNA]</scope>
    <source>
        <strain evidence="2">500-1</strain>
    </source>
</reference>
<dbReference type="AlphaFoldDB" id="A0A2C8F9W9"/>
<protein>
    <recommendedName>
        <fullName evidence="3">Glycosyl transferase family 1 domain-containing protein</fullName>
    </recommendedName>
</protein>